<name>A0ABZ2KBU8_9BACT</name>
<organism evidence="1 2">
    <name type="scientific">Pendulispora brunnea</name>
    <dbReference type="NCBI Taxonomy" id="2905690"/>
    <lineage>
        <taxon>Bacteria</taxon>
        <taxon>Pseudomonadati</taxon>
        <taxon>Myxococcota</taxon>
        <taxon>Myxococcia</taxon>
        <taxon>Myxococcales</taxon>
        <taxon>Sorangiineae</taxon>
        <taxon>Pendulisporaceae</taxon>
        <taxon>Pendulispora</taxon>
    </lineage>
</organism>
<accession>A0ABZ2KBU8</accession>
<gene>
    <name evidence="1" type="ORF">LZC95_50130</name>
</gene>
<evidence type="ECO:0000313" key="2">
    <source>
        <dbReference type="Proteomes" id="UP001379533"/>
    </source>
</evidence>
<dbReference type="Pfam" id="PF06074">
    <property type="entry name" value="Portal_Mu"/>
    <property type="match status" value="1"/>
</dbReference>
<reference evidence="1 2" key="1">
    <citation type="submission" date="2021-12" db="EMBL/GenBank/DDBJ databases">
        <title>Discovery of the Pendulisporaceae a myxobacterial family with distinct sporulation behavior and unique specialized metabolism.</title>
        <authorList>
            <person name="Garcia R."/>
            <person name="Popoff A."/>
            <person name="Bader C.D."/>
            <person name="Loehr J."/>
            <person name="Walesch S."/>
            <person name="Walt C."/>
            <person name="Boldt J."/>
            <person name="Bunk B."/>
            <person name="Haeckl F.J.F.P.J."/>
            <person name="Gunesch A.P."/>
            <person name="Birkelbach J."/>
            <person name="Nuebel U."/>
            <person name="Pietschmann T."/>
            <person name="Bach T."/>
            <person name="Mueller R."/>
        </authorList>
    </citation>
    <scope>NUCLEOTIDE SEQUENCE [LARGE SCALE GENOMIC DNA]</scope>
    <source>
        <strain evidence="1 2">MSr12523</strain>
    </source>
</reference>
<dbReference type="RefSeq" id="WP_394845175.1">
    <property type="nucleotide sequence ID" value="NZ_CP089982.1"/>
</dbReference>
<dbReference type="Proteomes" id="UP001379533">
    <property type="component" value="Chromosome"/>
</dbReference>
<protein>
    <submittedName>
        <fullName evidence="1">DUF935 domain-containing protein</fullName>
    </submittedName>
</protein>
<dbReference type="InterPro" id="IPR009279">
    <property type="entry name" value="Portal_Mu"/>
</dbReference>
<dbReference type="EMBL" id="CP089982">
    <property type="protein sequence ID" value="WXA94565.1"/>
    <property type="molecule type" value="Genomic_DNA"/>
</dbReference>
<keyword evidence="2" id="KW-1185">Reference proteome</keyword>
<evidence type="ECO:0000313" key="1">
    <source>
        <dbReference type="EMBL" id="WXA94565.1"/>
    </source>
</evidence>
<sequence length="565" mass="61491">MSNTDVPPAYVPAPPKLPRRPDQRVYRDLPIALWTDWNVPDVRDALASHVLGNFARSAQLADAALGDDRVQSVVSTRVLGMLGLPFEVAPAEGVDPRKARRAARELEEIWWDVCPAPQTAEFLSWAIMLGFALAEVVWTSKRGRWWPTLRTWHPQLVYYRLDKRCYVVFTQDGAVDVEPGNGKWILYAPRGAYRGWMAGAVRAVAIPWLVRQYAHRDWARYSEAHGMPIKGAKVPATASESDKNNFYLQIANMGTETTIQLPQGLDGQSFGIDLIEAAAGNWEAFDRLITKCDTNIACAILGQNLSTEVQGGSFAAAGAHQQVRQDYLEADAETLATALHSQLLRPWAAFNFGNPDLAPWPSWDATPPEDRKEAAATLQAFADAVAKLLSSGVPIDIRALAERFDIPLLDTEQPVALGALDPTIFQYGIMTVNEARARLRLPPIAGGDTIPVVSAASAPSVGAAALPADAHAVHLGRPARGVPRVDAQRYVDALADRARARAARLLGQDVASVLSAVQNADSFDAVREGLRRVHEQMDPSAFANLTSRAITMAGLAGRTAVQQEL</sequence>
<proteinExistence type="predicted"/>